<proteinExistence type="predicted"/>
<name>A0ABV0EC09_9BURK</name>
<dbReference type="Pfam" id="PF21739">
    <property type="entry name" value="DUF6866_N"/>
    <property type="match status" value="1"/>
</dbReference>
<dbReference type="EMBL" id="JBAJEX010000001">
    <property type="protein sequence ID" value="MEO1766202.1"/>
    <property type="molecule type" value="Genomic_DNA"/>
</dbReference>
<keyword evidence="4" id="KW-1185">Reference proteome</keyword>
<evidence type="ECO:0000313" key="3">
    <source>
        <dbReference type="EMBL" id="MEO1766202.1"/>
    </source>
</evidence>
<dbReference type="Proteomes" id="UP001482231">
    <property type="component" value="Unassembled WGS sequence"/>
</dbReference>
<evidence type="ECO:0000259" key="2">
    <source>
        <dbReference type="Pfam" id="PF21740"/>
    </source>
</evidence>
<protein>
    <submittedName>
        <fullName evidence="3">Sfum_1244 family protein</fullName>
    </submittedName>
</protein>
<dbReference type="InterPro" id="IPR049200">
    <property type="entry name" value="DUF6866_C"/>
</dbReference>
<evidence type="ECO:0000313" key="4">
    <source>
        <dbReference type="Proteomes" id="UP001482231"/>
    </source>
</evidence>
<dbReference type="NCBIfam" id="NF045620">
    <property type="entry name" value="Sfum_1244_fam"/>
    <property type="match status" value="1"/>
</dbReference>
<comment type="caution">
    <text evidence="3">The sequence shown here is derived from an EMBL/GenBank/DDBJ whole genome shotgun (WGS) entry which is preliminary data.</text>
</comment>
<dbReference type="RefSeq" id="WP_347307021.1">
    <property type="nucleotide sequence ID" value="NZ_JBAJEX010000001.1"/>
</dbReference>
<sequence>MENFHHIVEAVQTNCYINDARHAQDMTMCTYLLEMRQFYRWEHSLPHSQRLPKDELGAWLTEREALWQGLENQDYRPVPVASGPRDPFETEAINADLVPEGYVYGGGIGRFNRPHFFLARLGRREVRHGVTVLIADCEYARDLIAPPAALLDRTIYLRREAVQDFLWSKLEEWNWKRQDNALGRALAYYDFDTDPDAALERMTEVEGEAMILHELGEALAGELLGEARWQALLAGCSRHKPEIVARAVRDNLADCMVTLPTLLSRGMDSSIHFFFGNFTGMRLKLFPGAYQAYRRGVEAGHWQALKDMTERGRAHWEAIARSIVALDRHDPEADRRLAALADQAVL</sequence>
<accession>A0ABV0EC09</accession>
<dbReference type="InterPro" id="IPR054640">
    <property type="entry name" value="Sfum_1244-like"/>
</dbReference>
<feature type="domain" description="DUF6866" evidence="1">
    <location>
        <begin position="7"/>
        <end position="158"/>
    </location>
</feature>
<organism evidence="3 4">
    <name type="scientific">Thiobacter aerophilum</name>
    <dbReference type="NCBI Taxonomy" id="3121275"/>
    <lineage>
        <taxon>Bacteria</taxon>
        <taxon>Pseudomonadati</taxon>
        <taxon>Pseudomonadota</taxon>
        <taxon>Betaproteobacteria</taxon>
        <taxon>Burkholderiales</taxon>
        <taxon>Thiobacteraceae</taxon>
        <taxon>Thiobacter</taxon>
    </lineage>
</organism>
<dbReference type="InterPro" id="IPR049199">
    <property type="entry name" value="DUF6866_N"/>
</dbReference>
<feature type="domain" description="DUF6866" evidence="2">
    <location>
        <begin position="164"/>
        <end position="340"/>
    </location>
</feature>
<gene>
    <name evidence="3" type="ORF">V6E02_03100</name>
</gene>
<reference evidence="3 4" key="1">
    <citation type="submission" date="2024-02" db="EMBL/GenBank/DDBJ databases">
        <title>New thermophilic sulfur-oxidizing bacteria from a hot springs of the Uzon caldera (Kamchatka, Russia).</title>
        <authorList>
            <person name="Dukat A.M."/>
            <person name="Elcheninov A.G."/>
            <person name="Frolov E.N."/>
        </authorList>
    </citation>
    <scope>NUCLEOTIDE SEQUENCE [LARGE SCALE GENOMIC DNA]</scope>
    <source>
        <strain evidence="3 4">AK1</strain>
    </source>
</reference>
<dbReference type="Pfam" id="PF21740">
    <property type="entry name" value="DUF6866_C"/>
    <property type="match status" value="1"/>
</dbReference>
<evidence type="ECO:0000259" key="1">
    <source>
        <dbReference type="Pfam" id="PF21739"/>
    </source>
</evidence>